<feature type="transmembrane region" description="Helical" evidence="10">
    <location>
        <begin position="12"/>
        <end position="32"/>
    </location>
</feature>
<organism evidence="11 12">
    <name type="scientific">Thalassotalea algicola</name>
    <dbReference type="NCBI Taxonomy" id="2716224"/>
    <lineage>
        <taxon>Bacteria</taxon>
        <taxon>Pseudomonadati</taxon>
        <taxon>Pseudomonadota</taxon>
        <taxon>Gammaproteobacteria</taxon>
        <taxon>Alteromonadales</taxon>
        <taxon>Colwelliaceae</taxon>
        <taxon>Thalassotalea</taxon>
    </lineage>
</organism>
<keyword evidence="8 10" id="KW-1133">Transmembrane helix</keyword>
<dbReference type="Gene3D" id="3.10.610.10">
    <property type="entry name" value="GSPII I/J protein-like"/>
    <property type="match status" value="1"/>
</dbReference>
<evidence type="ECO:0000256" key="2">
    <source>
        <dbReference type="ARBA" id="ARBA00011084"/>
    </source>
</evidence>
<dbReference type="AlphaFoldDB" id="A0A7Y0Q5S7"/>
<comment type="subcellular location">
    <subcellularLocation>
        <location evidence="1">Cell inner membrane</location>
        <topology evidence="1">Single-pass membrane protein</topology>
    </subcellularLocation>
</comment>
<gene>
    <name evidence="11" type="primary">gspJ</name>
    <name evidence="11" type="ORF">HII17_02525</name>
</gene>
<dbReference type="PANTHER" id="PTHR39583:SF2">
    <property type="entry name" value="TYPE II SECRETION SYSTEM PROTEIN J"/>
    <property type="match status" value="1"/>
</dbReference>
<dbReference type="PANTHER" id="PTHR39583">
    <property type="entry name" value="TYPE II SECRETION SYSTEM PROTEIN J-RELATED"/>
    <property type="match status" value="1"/>
</dbReference>
<evidence type="ECO:0000313" key="11">
    <source>
        <dbReference type="EMBL" id="NMP30426.1"/>
    </source>
</evidence>
<evidence type="ECO:0000256" key="1">
    <source>
        <dbReference type="ARBA" id="ARBA00004377"/>
    </source>
</evidence>
<comment type="similarity">
    <text evidence="2">Belongs to the GSP J family.</text>
</comment>
<dbReference type="Pfam" id="PF11612">
    <property type="entry name" value="T2SSJ"/>
    <property type="match status" value="1"/>
</dbReference>
<keyword evidence="4" id="KW-1003">Cell membrane</keyword>
<proteinExistence type="inferred from homology"/>
<evidence type="ECO:0000256" key="6">
    <source>
        <dbReference type="ARBA" id="ARBA00022519"/>
    </source>
</evidence>
<dbReference type="EMBL" id="JABBXH010000001">
    <property type="protein sequence ID" value="NMP30426.1"/>
    <property type="molecule type" value="Genomic_DNA"/>
</dbReference>
<dbReference type="InterPro" id="IPR012902">
    <property type="entry name" value="N_methyl_site"/>
</dbReference>
<dbReference type="NCBIfam" id="TIGR01711">
    <property type="entry name" value="gspJ"/>
    <property type="match status" value="1"/>
</dbReference>
<evidence type="ECO:0000256" key="5">
    <source>
        <dbReference type="ARBA" id="ARBA00022481"/>
    </source>
</evidence>
<evidence type="ECO:0000256" key="4">
    <source>
        <dbReference type="ARBA" id="ARBA00022475"/>
    </source>
</evidence>
<evidence type="ECO:0000256" key="3">
    <source>
        <dbReference type="ARBA" id="ARBA00021539"/>
    </source>
</evidence>
<keyword evidence="9 10" id="KW-0472">Membrane</keyword>
<evidence type="ECO:0000256" key="8">
    <source>
        <dbReference type="ARBA" id="ARBA00022989"/>
    </source>
</evidence>
<keyword evidence="7 10" id="KW-0812">Transmembrane</keyword>
<name>A0A7Y0Q5S7_9GAMM</name>
<sequence length="209" mass="23717">MSQHATRGFTLLEVLIAMAIFALISLSSFTIFDTVFKSDEQSALKNNRLNELNRAFLVIERDMLQLSRRTIRINGEAPAANYLHLDDQGFFSETNALAFVRSGWTNPGLLLPRSDMQSVAYQLADGVLNRLHFNFVDPVVGQEPKIRPLIHDVDDVKFEFYQESKWQKELQGSKLPLAIAIILQTQDFGEIRRQFLVAGDDDAKVNDES</sequence>
<dbReference type="GO" id="GO:0015627">
    <property type="term" value="C:type II protein secretion system complex"/>
    <property type="evidence" value="ECO:0007669"/>
    <property type="project" value="InterPro"/>
</dbReference>
<evidence type="ECO:0000256" key="7">
    <source>
        <dbReference type="ARBA" id="ARBA00022692"/>
    </source>
</evidence>
<dbReference type="NCBIfam" id="TIGR02532">
    <property type="entry name" value="IV_pilin_GFxxxE"/>
    <property type="match status" value="1"/>
</dbReference>
<comment type="caution">
    <text evidence="11">The sequence shown here is derived from an EMBL/GenBank/DDBJ whole genome shotgun (WGS) entry which is preliminary data.</text>
</comment>
<dbReference type="SUPFAM" id="SSF54523">
    <property type="entry name" value="Pili subunits"/>
    <property type="match status" value="1"/>
</dbReference>
<dbReference type="InterPro" id="IPR010055">
    <property type="entry name" value="T2SS_protein-GspJ"/>
</dbReference>
<dbReference type="PROSITE" id="PS00409">
    <property type="entry name" value="PROKAR_NTER_METHYL"/>
    <property type="match status" value="1"/>
</dbReference>
<accession>A0A7Y0Q5S7</accession>
<dbReference type="InterPro" id="IPR045584">
    <property type="entry name" value="Pilin-like"/>
</dbReference>
<dbReference type="GO" id="GO:0005886">
    <property type="term" value="C:plasma membrane"/>
    <property type="evidence" value="ECO:0007669"/>
    <property type="project" value="UniProtKB-SubCell"/>
</dbReference>
<evidence type="ECO:0000313" key="12">
    <source>
        <dbReference type="Proteomes" id="UP000568664"/>
    </source>
</evidence>
<evidence type="ECO:0000256" key="9">
    <source>
        <dbReference type="ARBA" id="ARBA00023136"/>
    </source>
</evidence>
<dbReference type="Gene3D" id="2.10.70.20">
    <property type="entry name" value="gspk-gspi-gspj complex like domains"/>
    <property type="match status" value="1"/>
</dbReference>
<dbReference type="Proteomes" id="UP000568664">
    <property type="component" value="Unassembled WGS sequence"/>
</dbReference>
<keyword evidence="12" id="KW-1185">Reference proteome</keyword>
<protein>
    <recommendedName>
        <fullName evidence="3">Type II secretion system protein J</fullName>
    </recommendedName>
</protein>
<keyword evidence="5" id="KW-0488">Methylation</keyword>
<dbReference type="Pfam" id="PF07963">
    <property type="entry name" value="N_methyl"/>
    <property type="match status" value="1"/>
</dbReference>
<reference evidence="11 12" key="1">
    <citation type="submission" date="2020-04" db="EMBL/GenBank/DDBJ databases">
        <title>Thalassotalea sp. M1531, isolated from the surface of marine red alga.</title>
        <authorList>
            <person name="Pang L."/>
            <person name="Lu D.-C."/>
        </authorList>
    </citation>
    <scope>NUCLEOTIDE SEQUENCE [LARGE SCALE GENOMIC DNA]</scope>
    <source>
        <strain evidence="11 12">M1531</strain>
    </source>
</reference>
<keyword evidence="6" id="KW-0997">Cell inner membrane</keyword>
<dbReference type="InterPro" id="IPR051621">
    <property type="entry name" value="T2SS_protein_J"/>
</dbReference>
<dbReference type="GO" id="GO:0015628">
    <property type="term" value="P:protein secretion by the type II secretion system"/>
    <property type="evidence" value="ECO:0007669"/>
    <property type="project" value="InterPro"/>
</dbReference>
<dbReference type="RefSeq" id="WP_169073736.1">
    <property type="nucleotide sequence ID" value="NZ_JABBXH010000001.1"/>
</dbReference>
<evidence type="ECO:0000256" key="10">
    <source>
        <dbReference type="SAM" id="Phobius"/>
    </source>
</evidence>